<dbReference type="EMBL" id="JADIKD010000011">
    <property type="protein sequence ID" value="MFK2918570.1"/>
    <property type="molecule type" value="Genomic_DNA"/>
</dbReference>
<evidence type="ECO:0000259" key="1">
    <source>
        <dbReference type="Pfam" id="PF13470"/>
    </source>
</evidence>
<dbReference type="InterPro" id="IPR029060">
    <property type="entry name" value="PIN-like_dom_sf"/>
</dbReference>
<gene>
    <name evidence="2" type="ORF">ISS97_14950</name>
</gene>
<dbReference type="Proteomes" id="UP001620408">
    <property type="component" value="Unassembled WGS sequence"/>
</dbReference>
<name>A0ABW8K6P8_9GAMM</name>
<evidence type="ECO:0000313" key="2">
    <source>
        <dbReference type="EMBL" id="MFK2918570.1"/>
    </source>
</evidence>
<dbReference type="Pfam" id="PF13470">
    <property type="entry name" value="PIN_3"/>
    <property type="match status" value="1"/>
</dbReference>
<protein>
    <submittedName>
        <fullName evidence="2">PIN domain-containing protein</fullName>
    </submittedName>
</protein>
<dbReference type="PANTHER" id="PTHR34610">
    <property type="entry name" value="SSL7007 PROTEIN"/>
    <property type="match status" value="1"/>
</dbReference>
<sequence length="156" mass="17307">MSLPTDRSGGPAHRLVLDTNVCLDLFVFGDRQVAALREALLMGAVEAVTNELCRDEWRRVLGYSQLALDEAAQAAALASYDQCVRCMAPHDLRVSDTVKLPRCADTDDQKFLELAFAAQAGWLLSKDKEVLRLGRRTAREGWFAIATPAEWLRISS</sequence>
<comment type="caution">
    <text evidence="2">The sequence shown here is derived from an EMBL/GenBank/DDBJ whole genome shotgun (WGS) entry which is preliminary data.</text>
</comment>
<feature type="domain" description="PIN" evidence="1">
    <location>
        <begin position="14"/>
        <end position="128"/>
    </location>
</feature>
<keyword evidence="3" id="KW-1185">Reference proteome</keyword>
<reference evidence="2 3" key="1">
    <citation type="submission" date="2020-10" db="EMBL/GenBank/DDBJ databases">
        <title>Phylogeny of dyella-like bacteria.</title>
        <authorList>
            <person name="Fu J."/>
        </authorList>
    </citation>
    <scope>NUCLEOTIDE SEQUENCE [LARGE SCALE GENOMIC DNA]</scope>
    <source>
        <strain evidence="2 3">BB4</strain>
    </source>
</reference>
<dbReference type="SUPFAM" id="SSF88723">
    <property type="entry name" value="PIN domain-like"/>
    <property type="match status" value="1"/>
</dbReference>
<dbReference type="RefSeq" id="WP_379985619.1">
    <property type="nucleotide sequence ID" value="NZ_JADIKD010000011.1"/>
</dbReference>
<accession>A0ABW8K6P8</accession>
<proteinExistence type="predicted"/>
<organism evidence="2 3">
    <name type="scientific">Dyella koreensis</name>
    <dbReference type="NCBI Taxonomy" id="311235"/>
    <lineage>
        <taxon>Bacteria</taxon>
        <taxon>Pseudomonadati</taxon>
        <taxon>Pseudomonadota</taxon>
        <taxon>Gammaproteobacteria</taxon>
        <taxon>Lysobacterales</taxon>
        <taxon>Rhodanobacteraceae</taxon>
        <taxon>Dyella</taxon>
    </lineage>
</organism>
<evidence type="ECO:0000313" key="3">
    <source>
        <dbReference type="Proteomes" id="UP001620408"/>
    </source>
</evidence>
<dbReference type="PANTHER" id="PTHR34610:SF3">
    <property type="entry name" value="SSL7007 PROTEIN"/>
    <property type="match status" value="1"/>
</dbReference>
<dbReference type="InterPro" id="IPR002716">
    <property type="entry name" value="PIN_dom"/>
</dbReference>
<dbReference type="InterPro" id="IPR002850">
    <property type="entry name" value="PIN_toxin-like"/>
</dbReference>